<dbReference type="PANTHER" id="PTHR43741">
    <property type="entry name" value="FMN-DEPENDENT NADH-AZOREDUCTASE 1"/>
    <property type="match status" value="1"/>
</dbReference>
<dbReference type="AlphaFoldDB" id="A0A011N3F3"/>
<dbReference type="GO" id="GO:0016652">
    <property type="term" value="F:oxidoreductase activity, acting on NAD(P)H as acceptor"/>
    <property type="evidence" value="ECO:0007669"/>
    <property type="project" value="UniProtKB-UniRule"/>
</dbReference>
<protein>
    <recommendedName>
        <fullName evidence="6">FMN dependent NADH:quinone oxidoreductase</fullName>
        <ecNumber evidence="6">1.6.5.-</ecNumber>
    </recommendedName>
    <alternativeName>
        <fullName evidence="6">Azo-dye reductase</fullName>
    </alternativeName>
    <alternativeName>
        <fullName evidence="6">FMN-dependent NADH-azo compound oxidoreductase</fullName>
    </alternativeName>
    <alternativeName>
        <fullName evidence="6">FMN-dependent NADH-azoreductase</fullName>
        <ecNumber evidence="6">1.7.1.17</ecNumber>
    </alternativeName>
</protein>
<keyword evidence="4 6" id="KW-0520">NAD</keyword>
<dbReference type="Pfam" id="PF02525">
    <property type="entry name" value="Flavodoxin_2"/>
    <property type="match status" value="1"/>
</dbReference>
<evidence type="ECO:0000256" key="4">
    <source>
        <dbReference type="ARBA" id="ARBA00023027"/>
    </source>
</evidence>
<dbReference type="InterPro" id="IPR023048">
    <property type="entry name" value="NADH:quinone_OxRdtase_FMN_depd"/>
</dbReference>
<dbReference type="InterPro" id="IPR029039">
    <property type="entry name" value="Flavoprotein-like_sf"/>
</dbReference>
<evidence type="ECO:0000256" key="5">
    <source>
        <dbReference type="ARBA" id="ARBA00048542"/>
    </source>
</evidence>
<comment type="function">
    <text evidence="6">Also exhibits azoreductase activity. Catalyzes the reductive cleavage of the azo bond in aromatic azo compounds to the corresponding amines.</text>
</comment>
<dbReference type="PATRIC" id="fig|1454003.3.peg.4121"/>
<accession>A0A011N3F3</accession>
<dbReference type="InterPro" id="IPR050104">
    <property type="entry name" value="FMN-dep_NADH:Q_OxRdtase_AzoR1"/>
</dbReference>
<dbReference type="PANTHER" id="PTHR43741:SF2">
    <property type="entry name" value="FMN-DEPENDENT NADH:QUINONE OXIDOREDUCTASE"/>
    <property type="match status" value="1"/>
</dbReference>
<dbReference type="EMBL" id="JEMX01000125">
    <property type="protein sequence ID" value="EXI77048.1"/>
    <property type="molecule type" value="Genomic_DNA"/>
</dbReference>
<keyword evidence="1 6" id="KW-0285">Flavoprotein</keyword>
<evidence type="ECO:0000256" key="2">
    <source>
        <dbReference type="ARBA" id="ARBA00022643"/>
    </source>
</evidence>
<evidence type="ECO:0000313" key="9">
    <source>
        <dbReference type="Proteomes" id="UP000021816"/>
    </source>
</evidence>
<dbReference type="Gene3D" id="3.40.50.360">
    <property type="match status" value="1"/>
</dbReference>
<feature type="domain" description="Flavodoxin-like fold" evidence="7">
    <location>
        <begin position="3"/>
        <end position="197"/>
    </location>
</feature>
<keyword evidence="2 6" id="KW-0288">FMN</keyword>
<dbReference type="EC" id="1.6.5.-" evidence="6"/>
<feature type="binding site" evidence="6">
    <location>
        <position position="10"/>
    </location>
    <ligand>
        <name>FMN</name>
        <dbReference type="ChEBI" id="CHEBI:58210"/>
    </ligand>
</feature>
<dbReference type="EC" id="1.7.1.17" evidence="6"/>
<dbReference type="GO" id="GO:0009055">
    <property type="term" value="F:electron transfer activity"/>
    <property type="evidence" value="ECO:0007669"/>
    <property type="project" value="UniProtKB-UniRule"/>
</dbReference>
<name>A0A011N3F3_9PROT</name>
<evidence type="ECO:0000256" key="6">
    <source>
        <dbReference type="HAMAP-Rule" id="MF_01216"/>
    </source>
</evidence>
<dbReference type="HAMAP" id="MF_01216">
    <property type="entry name" value="Azoreductase_type1"/>
    <property type="match status" value="1"/>
</dbReference>
<evidence type="ECO:0000313" key="8">
    <source>
        <dbReference type="EMBL" id="EXI77048.1"/>
    </source>
</evidence>
<evidence type="ECO:0000259" key="7">
    <source>
        <dbReference type="Pfam" id="PF02525"/>
    </source>
</evidence>
<dbReference type="InterPro" id="IPR003680">
    <property type="entry name" value="Flavodoxin_fold"/>
</dbReference>
<dbReference type="GO" id="GO:0010181">
    <property type="term" value="F:FMN binding"/>
    <property type="evidence" value="ECO:0007669"/>
    <property type="project" value="UniProtKB-UniRule"/>
</dbReference>
<comment type="function">
    <text evidence="6">Quinone reductase that provides resistance to thiol-specific stress caused by electrophilic quinones.</text>
</comment>
<keyword evidence="3 6" id="KW-0560">Oxidoreductase</keyword>
<gene>
    <name evidence="6 8" type="primary">azoR</name>
    <name evidence="8" type="ORF">AW10_04056</name>
</gene>
<reference evidence="8 9" key="1">
    <citation type="submission" date="2014-02" db="EMBL/GenBank/DDBJ databases">
        <title>Expanding our view of genomic diversity in Candidatus Accumulibacter clades.</title>
        <authorList>
            <person name="Skennerton C.T."/>
            <person name="Barr J.J."/>
            <person name="Slater F.R."/>
            <person name="Bond P.L."/>
            <person name="Tyson G.W."/>
        </authorList>
    </citation>
    <scope>NUCLEOTIDE SEQUENCE [LARGE SCALE GENOMIC DNA]</scope>
    <source>
        <strain evidence="9">BA-92</strain>
    </source>
</reference>
<evidence type="ECO:0000256" key="1">
    <source>
        <dbReference type="ARBA" id="ARBA00022630"/>
    </source>
</evidence>
<proteinExistence type="inferred from homology"/>
<dbReference type="GO" id="GO:0016655">
    <property type="term" value="F:oxidoreductase activity, acting on NAD(P)H, quinone or similar compound as acceptor"/>
    <property type="evidence" value="ECO:0007669"/>
    <property type="project" value="InterPro"/>
</dbReference>
<dbReference type="Proteomes" id="UP000021816">
    <property type="component" value="Unassembled WGS sequence"/>
</dbReference>
<dbReference type="STRING" id="1454003.AW10_04056"/>
<sequence length="200" mass="21691">MKTLLQLNTSLFAGGGQSSQLAEQFVAAWRTRNPAARVIVRDLASEPLPHLDAERFLAFSAKAEERTPRQQALVAESDALIGEIRQAEIIVLGVPMYNFGIPSTLKAYFDHIARAGVAFRYTANGPEGLLGGRKAYVFAARGGVYAGTPRDSQTTYIKDFLAFIGISDVEFVYAEGLNMGEPKKQAALAGARQRLQQLAA</sequence>
<comment type="catalytic activity">
    <reaction evidence="5">
        <text>N,N-dimethyl-1,4-phenylenediamine + anthranilate + 2 NAD(+) = 2-(4-dimethylaminophenyl)diazenylbenzoate + 2 NADH + 2 H(+)</text>
        <dbReference type="Rhea" id="RHEA:55872"/>
        <dbReference type="ChEBI" id="CHEBI:15378"/>
        <dbReference type="ChEBI" id="CHEBI:15783"/>
        <dbReference type="ChEBI" id="CHEBI:16567"/>
        <dbReference type="ChEBI" id="CHEBI:57540"/>
        <dbReference type="ChEBI" id="CHEBI:57945"/>
        <dbReference type="ChEBI" id="CHEBI:71579"/>
        <dbReference type="EC" id="1.7.1.17"/>
    </reaction>
    <physiologicalReaction direction="right-to-left" evidence="5">
        <dbReference type="Rhea" id="RHEA:55874"/>
    </physiologicalReaction>
</comment>
<comment type="caution">
    <text evidence="8">The sequence shown here is derived from an EMBL/GenBank/DDBJ whole genome shotgun (WGS) entry which is preliminary data.</text>
</comment>
<comment type="caution">
    <text evidence="6">Lacks conserved residue(s) required for the propagation of feature annotation.</text>
</comment>
<evidence type="ECO:0000256" key="3">
    <source>
        <dbReference type="ARBA" id="ARBA00023002"/>
    </source>
</evidence>
<dbReference type="SUPFAM" id="SSF52218">
    <property type="entry name" value="Flavoproteins"/>
    <property type="match status" value="1"/>
</dbReference>
<comment type="subunit">
    <text evidence="6">Homodimer.</text>
</comment>
<organism evidence="8 9">
    <name type="scientific">Candidatus Accumulibacter appositus</name>
    <dbReference type="NCBI Taxonomy" id="1454003"/>
    <lineage>
        <taxon>Bacteria</taxon>
        <taxon>Pseudomonadati</taxon>
        <taxon>Pseudomonadota</taxon>
        <taxon>Betaproteobacteria</taxon>
        <taxon>Candidatus Accumulibacter</taxon>
    </lineage>
</organism>
<comment type="cofactor">
    <cofactor evidence="6">
        <name>FMN</name>
        <dbReference type="ChEBI" id="CHEBI:58210"/>
    </cofactor>
    <text evidence="6">Binds 1 FMN per subunit.</text>
</comment>
<feature type="binding site" evidence="6">
    <location>
        <begin position="96"/>
        <end position="99"/>
    </location>
    <ligand>
        <name>FMN</name>
        <dbReference type="ChEBI" id="CHEBI:58210"/>
    </ligand>
</feature>
<comment type="catalytic activity">
    <reaction evidence="6">
        <text>2 a quinone + NADH + H(+) = 2 a 1,4-benzosemiquinone + NAD(+)</text>
        <dbReference type="Rhea" id="RHEA:65952"/>
        <dbReference type="ChEBI" id="CHEBI:15378"/>
        <dbReference type="ChEBI" id="CHEBI:57540"/>
        <dbReference type="ChEBI" id="CHEBI:57945"/>
        <dbReference type="ChEBI" id="CHEBI:132124"/>
        <dbReference type="ChEBI" id="CHEBI:134225"/>
    </reaction>
</comment>
<comment type="similarity">
    <text evidence="6">Belongs to the azoreductase type 1 family.</text>
</comment>